<feature type="domain" description="5'-Nucleotidase C-terminal" evidence="1">
    <location>
        <begin position="108"/>
        <end position="245"/>
    </location>
</feature>
<keyword evidence="3" id="KW-1185">Reference proteome</keyword>
<dbReference type="Gene3D" id="3.90.780.10">
    <property type="entry name" value="5'-Nucleotidase, C-terminal domain"/>
    <property type="match status" value="1"/>
</dbReference>
<name>A0A1H1L038_9FLAO</name>
<accession>A0A1H1L038</accession>
<dbReference type="InterPro" id="IPR008334">
    <property type="entry name" value="5'-Nucleotdase_C"/>
</dbReference>
<dbReference type="AlphaFoldDB" id="A0A1H1L038"/>
<evidence type="ECO:0000313" key="2">
    <source>
        <dbReference type="EMBL" id="SDR67944.1"/>
    </source>
</evidence>
<gene>
    <name evidence="2" type="ORF">SAMN04488552_0457</name>
</gene>
<proteinExistence type="predicted"/>
<sequence length="282" mass="32226">MVPNRPGFNFELFQPPKFYIFAKYYSPMKTIRILLIAFSALLLSCKESNQDQLFISEISSERIQIDESIKGDDDINKFIAPFKEHLNNTLDSTLAYNPKLLSKNDGDLNTAIGNMMADALMIQANPVIKKRSGRDIDFALINHGGIRSELPQGGVSTRSAYNLMPFENEIVVAELSGVKIKEMLRYLEKAKTAHPVSKEIQIRTNKDYSIFEAKIKGEQIDKNKTYLVATSDYLYNGGDNMAFFKDPINLYSTNYKIRNALIDYFTRVDTIKADIDKRYIRE</sequence>
<dbReference type="GO" id="GO:0016787">
    <property type="term" value="F:hydrolase activity"/>
    <property type="evidence" value="ECO:0007669"/>
    <property type="project" value="InterPro"/>
</dbReference>
<reference evidence="2 3" key="1">
    <citation type="submission" date="2016-10" db="EMBL/GenBank/DDBJ databases">
        <authorList>
            <person name="Varghese N."/>
            <person name="Submissions S."/>
        </authorList>
    </citation>
    <scope>NUCLEOTIDE SEQUENCE [LARGE SCALE GENOMIC DNA]</scope>
    <source>
        <strain evidence="2 3">Mar_2010_102</strain>
    </source>
</reference>
<dbReference type="Pfam" id="PF02872">
    <property type="entry name" value="5_nucleotid_C"/>
    <property type="match status" value="1"/>
</dbReference>
<dbReference type="PANTHER" id="PTHR11575:SF24">
    <property type="entry name" value="5'-NUCLEOTIDASE"/>
    <property type="match status" value="1"/>
</dbReference>
<dbReference type="EMBL" id="LT629745">
    <property type="protein sequence ID" value="SDR67944.1"/>
    <property type="molecule type" value="Genomic_DNA"/>
</dbReference>
<dbReference type="SUPFAM" id="SSF55816">
    <property type="entry name" value="5'-nucleotidase (syn. UDP-sugar hydrolase), C-terminal domain"/>
    <property type="match status" value="1"/>
</dbReference>
<dbReference type="PRINTS" id="PR01607">
    <property type="entry name" value="APYRASEFAMLY"/>
</dbReference>
<dbReference type="PANTHER" id="PTHR11575">
    <property type="entry name" value="5'-NUCLEOTIDASE-RELATED"/>
    <property type="match status" value="1"/>
</dbReference>
<organism evidence="2 3">
    <name type="scientific">Christiangramia echinicola</name>
    <dbReference type="NCBI Taxonomy" id="279359"/>
    <lineage>
        <taxon>Bacteria</taxon>
        <taxon>Pseudomonadati</taxon>
        <taxon>Bacteroidota</taxon>
        <taxon>Flavobacteriia</taxon>
        <taxon>Flavobacteriales</taxon>
        <taxon>Flavobacteriaceae</taxon>
        <taxon>Christiangramia</taxon>
    </lineage>
</organism>
<dbReference type="GO" id="GO:0030288">
    <property type="term" value="C:outer membrane-bounded periplasmic space"/>
    <property type="evidence" value="ECO:0007669"/>
    <property type="project" value="TreeGrafter"/>
</dbReference>
<evidence type="ECO:0000259" key="1">
    <source>
        <dbReference type="Pfam" id="PF02872"/>
    </source>
</evidence>
<dbReference type="STRING" id="1250231.SAMN04488552_0457"/>
<evidence type="ECO:0000313" key="3">
    <source>
        <dbReference type="Proteomes" id="UP000198858"/>
    </source>
</evidence>
<dbReference type="InterPro" id="IPR006179">
    <property type="entry name" value="5_nucleotidase/apyrase"/>
</dbReference>
<dbReference type="Proteomes" id="UP000198858">
    <property type="component" value="Chromosome I"/>
</dbReference>
<dbReference type="GO" id="GO:0009166">
    <property type="term" value="P:nucleotide catabolic process"/>
    <property type="evidence" value="ECO:0007669"/>
    <property type="project" value="InterPro"/>
</dbReference>
<dbReference type="InterPro" id="IPR036907">
    <property type="entry name" value="5'-Nucleotdase_C_sf"/>
</dbReference>
<protein>
    <submittedName>
        <fullName evidence="2">5'-nucleotidase</fullName>
    </submittedName>
</protein>